<feature type="transmembrane region" description="Helical" evidence="1">
    <location>
        <begin position="117"/>
        <end position="135"/>
    </location>
</feature>
<keyword evidence="3" id="KW-1185">Reference proteome</keyword>
<protein>
    <submittedName>
        <fullName evidence="2">Uncharacterized protein</fullName>
    </submittedName>
</protein>
<keyword evidence="1" id="KW-0472">Membrane</keyword>
<keyword evidence="1" id="KW-0812">Transmembrane</keyword>
<reference evidence="2 3" key="1">
    <citation type="submission" date="2024-02" db="EMBL/GenBank/DDBJ databases">
        <title>A draft genome for the cacao thread blight pathogen Marasmius crinis-equi.</title>
        <authorList>
            <person name="Cohen S.P."/>
            <person name="Baruah I.K."/>
            <person name="Amoako-Attah I."/>
            <person name="Bukari Y."/>
            <person name="Meinhardt L.W."/>
            <person name="Bailey B.A."/>
        </authorList>
    </citation>
    <scope>NUCLEOTIDE SEQUENCE [LARGE SCALE GENOMIC DNA]</scope>
    <source>
        <strain evidence="2 3">GH-76</strain>
    </source>
</reference>
<comment type="caution">
    <text evidence="2">The sequence shown here is derived from an EMBL/GenBank/DDBJ whole genome shotgun (WGS) entry which is preliminary data.</text>
</comment>
<accession>A0ABR3FEW1</accession>
<evidence type="ECO:0000256" key="1">
    <source>
        <dbReference type="SAM" id="Phobius"/>
    </source>
</evidence>
<gene>
    <name evidence="2" type="ORF">V5O48_008074</name>
</gene>
<keyword evidence="1" id="KW-1133">Transmembrane helix</keyword>
<sequence>MPHDMDMLYLRIGNSQFKSAITKYLAVQVHVIIRFPGPPIYSYKPFFLIKNNAVLSHENNSNNMCGFGWTSSPPSTFNFEGQVAALRVLVPPISLPGTSEVTPSSTWKMPVEATAGGVRGGVLALAALTISFLLVRRYCKSRPA</sequence>
<name>A0ABR3FEW1_9AGAR</name>
<organism evidence="2 3">
    <name type="scientific">Marasmius crinis-equi</name>
    <dbReference type="NCBI Taxonomy" id="585013"/>
    <lineage>
        <taxon>Eukaryota</taxon>
        <taxon>Fungi</taxon>
        <taxon>Dikarya</taxon>
        <taxon>Basidiomycota</taxon>
        <taxon>Agaricomycotina</taxon>
        <taxon>Agaricomycetes</taxon>
        <taxon>Agaricomycetidae</taxon>
        <taxon>Agaricales</taxon>
        <taxon>Marasmiineae</taxon>
        <taxon>Marasmiaceae</taxon>
        <taxon>Marasmius</taxon>
    </lineage>
</organism>
<evidence type="ECO:0000313" key="2">
    <source>
        <dbReference type="EMBL" id="KAL0573872.1"/>
    </source>
</evidence>
<proteinExistence type="predicted"/>
<dbReference type="EMBL" id="JBAHYK010000452">
    <property type="protein sequence ID" value="KAL0573872.1"/>
    <property type="molecule type" value="Genomic_DNA"/>
</dbReference>
<dbReference type="Proteomes" id="UP001465976">
    <property type="component" value="Unassembled WGS sequence"/>
</dbReference>
<evidence type="ECO:0000313" key="3">
    <source>
        <dbReference type="Proteomes" id="UP001465976"/>
    </source>
</evidence>